<proteinExistence type="predicted"/>
<evidence type="ECO:0000313" key="2">
    <source>
        <dbReference type="Proteomes" id="UP000701801"/>
    </source>
</evidence>
<protein>
    <submittedName>
        <fullName evidence="1">Uncharacterized protein</fullName>
    </submittedName>
</protein>
<comment type="caution">
    <text evidence="1">The sequence shown here is derived from an EMBL/GenBank/DDBJ whole genome shotgun (WGS) entry which is preliminary data.</text>
</comment>
<name>A0A9N9LP61_9HELO</name>
<keyword evidence="2" id="KW-1185">Reference proteome</keyword>
<gene>
    <name evidence="1" type="ORF">HYALB_00006511</name>
</gene>
<sequence length="74" mass="8379">MTSVDCSLVQVNPFVSIDILHAIVGNGYVELDFVRASRSFLTWKFGCALQLWEWMVDFFMERVMRASNALDSGG</sequence>
<dbReference type="Proteomes" id="UP000701801">
    <property type="component" value="Unassembled WGS sequence"/>
</dbReference>
<organism evidence="1 2">
    <name type="scientific">Hymenoscyphus albidus</name>
    <dbReference type="NCBI Taxonomy" id="595503"/>
    <lineage>
        <taxon>Eukaryota</taxon>
        <taxon>Fungi</taxon>
        <taxon>Dikarya</taxon>
        <taxon>Ascomycota</taxon>
        <taxon>Pezizomycotina</taxon>
        <taxon>Leotiomycetes</taxon>
        <taxon>Helotiales</taxon>
        <taxon>Helotiaceae</taxon>
        <taxon>Hymenoscyphus</taxon>
    </lineage>
</organism>
<dbReference type="EMBL" id="CAJVRM010000155">
    <property type="protein sequence ID" value="CAG8975894.1"/>
    <property type="molecule type" value="Genomic_DNA"/>
</dbReference>
<reference evidence="1" key="1">
    <citation type="submission" date="2021-07" db="EMBL/GenBank/DDBJ databases">
        <authorList>
            <person name="Durling M."/>
        </authorList>
    </citation>
    <scope>NUCLEOTIDE SEQUENCE</scope>
</reference>
<dbReference type="AlphaFoldDB" id="A0A9N9LP61"/>
<evidence type="ECO:0000313" key="1">
    <source>
        <dbReference type="EMBL" id="CAG8975894.1"/>
    </source>
</evidence>
<accession>A0A9N9LP61</accession>